<organism evidence="4 5">
    <name type="scientific">Passalora fulva</name>
    <name type="common">Tomato leaf mold</name>
    <name type="synonym">Cladosporium fulvum</name>
    <dbReference type="NCBI Taxonomy" id="5499"/>
    <lineage>
        <taxon>Eukaryota</taxon>
        <taxon>Fungi</taxon>
        <taxon>Dikarya</taxon>
        <taxon>Ascomycota</taxon>
        <taxon>Pezizomycotina</taxon>
        <taxon>Dothideomycetes</taxon>
        <taxon>Dothideomycetidae</taxon>
        <taxon>Mycosphaerellales</taxon>
        <taxon>Mycosphaerellaceae</taxon>
        <taxon>Fulvia</taxon>
    </lineage>
</organism>
<reference evidence="4" key="1">
    <citation type="submission" date="2021-12" db="EMBL/GenBank/DDBJ databases">
        <authorList>
            <person name="Zaccaron A."/>
            <person name="Stergiopoulos I."/>
        </authorList>
    </citation>
    <scope>NUCLEOTIDE SEQUENCE</scope>
    <source>
        <strain evidence="4">Race5_Kim</strain>
    </source>
</reference>
<dbReference type="GeneID" id="71983658"/>
<dbReference type="InterPro" id="IPR056722">
    <property type="entry name" value="DUF7820"/>
</dbReference>
<protein>
    <recommendedName>
        <fullName evidence="3">DUF7820 domain-containing protein</fullName>
    </recommendedName>
</protein>
<sequence>MDRLPLLLPTPTVVDPAACAPEVVPCNDKEAANETEKEVVPNAGPEVVTQENLPEALDLECGKEVLHRPIIPAIPEQPIRWLKEHRKARWTMVVIATLGILAIGLGVELGIALHRPRDDEHGSVDVSSVPSSSTTPPSGTYALALSRAEESQAACLPDESEQVAWDCDLSRTPDIGIVVQSRAGTAFGANIFSASNSTQVSYGAWAPSMNVSLGASMTVQDNDDIEDGPAYYFQQYYDKVVVVPDSELQNLAPDAIRAVDRNTDLLSNKSATVQPASGERFWMCVFNNTSIETFIYADRPALESNSTTSSRASATSAPVASTVSAASSIVTYTSRAAVNINIQWSELDQYPLLVEIKEQRLPTADVVPHCQQYQVVDTMEASWVGNEQGDPIIITLSESASANSSETCHCQWTSGR</sequence>
<evidence type="ECO:0000256" key="2">
    <source>
        <dbReference type="SAM" id="Phobius"/>
    </source>
</evidence>
<dbReference type="AlphaFoldDB" id="A0A9Q8P4S0"/>
<evidence type="ECO:0000259" key="3">
    <source>
        <dbReference type="Pfam" id="PF25130"/>
    </source>
</evidence>
<dbReference type="OrthoDB" id="5384459at2759"/>
<feature type="region of interest" description="Disordered" evidence="1">
    <location>
        <begin position="118"/>
        <end position="139"/>
    </location>
</feature>
<dbReference type="EMBL" id="CP090164">
    <property type="protein sequence ID" value="UJO13380.1"/>
    <property type="molecule type" value="Genomic_DNA"/>
</dbReference>
<keyword evidence="2" id="KW-1133">Transmembrane helix</keyword>
<evidence type="ECO:0000256" key="1">
    <source>
        <dbReference type="SAM" id="MobiDB-lite"/>
    </source>
</evidence>
<dbReference type="PANTHER" id="PTHR42078">
    <property type="entry name" value="GLUCAN 1, 4-ALPHA-GLUCOSIDASE"/>
    <property type="match status" value="1"/>
</dbReference>
<dbReference type="Proteomes" id="UP000756132">
    <property type="component" value="Chromosome 2"/>
</dbReference>
<evidence type="ECO:0000313" key="4">
    <source>
        <dbReference type="EMBL" id="UJO13380.1"/>
    </source>
</evidence>
<gene>
    <name evidence="4" type="ORF">CLAFUR5_03780</name>
</gene>
<name>A0A9Q8P4S0_PASFU</name>
<keyword evidence="2" id="KW-0812">Transmembrane</keyword>
<accession>A0A9Q8P4S0</accession>
<keyword evidence="2" id="KW-0472">Membrane</keyword>
<dbReference type="PANTHER" id="PTHR42078:SF1">
    <property type="entry name" value="GLUCAN 1, 4-ALPHA-GLUCOSIDASE"/>
    <property type="match status" value="1"/>
</dbReference>
<dbReference type="OMA" id="HHERAGP"/>
<proteinExistence type="predicted"/>
<reference evidence="4" key="2">
    <citation type="journal article" date="2022" name="Microb. Genom.">
        <title>A chromosome-scale genome assembly of the tomato pathogen Cladosporium fulvum reveals a compartmentalized genome architecture and the presence of a dispensable chromosome.</title>
        <authorList>
            <person name="Zaccaron A.Z."/>
            <person name="Chen L.H."/>
            <person name="Samaras A."/>
            <person name="Stergiopoulos I."/>
        </authorList>
    </citation>
    <scope>NUCLEOTIDE SEQUENCE</scope>
    <source>
        <strain evidence="4">Race5_Kim</strain>
    </source>
</reference>
<feature type="domain" description="DUF7820" evidence="3">
    <location>
        <begin position="127"/>
        <end position="408"/>
    </location>
</feature>
<evidence type="ECO:0000313" key="5">
    <source>
        <dbReference type="Proteomes" id="UP000756132"/>
    </source>
</evidence>
<feature type="transmembrane region" description="Helical" evidence="2">
    <location>
        <begin position="90"/>
        <end position="113"/>
    </location>
</feature>
<dbReference type="KEGG" id="ffu:CLAFUR5_03780"/>
<dbReference type="Pfam" id="PF25130">
    <property type="entry name" value="DUF7820"/>
    <property type="match status" value="1"/>
</dbReference>
<keyword evidence="5" id="KW-1185">Reference proteome</keyword>
<feature type="compositionally biased region" description="Low complexity" evidence="1">
    <location>
        <begin position="124"/>
        <end position="139"/>
    </location>
</feature>
<dbReference type="RefSeq" id="XP_047757746.1">
    <property type="nucleotide sequence ID" value="XM_047902928.1"/>
</dbReference>